<dbReference type="InterPro" id="IPR000515">
    <property type="entry name" value="MetI-like"/>
</dbReference>
<keyword evidence="3" id="KW-1003">Cell membrane</keyword>
<evidence type="ECO:0000256" key="6">
    <source>
        <dbReference type="ARBA" id="ARBA00023136"/>
    </source>
</evidence>
<proteinExistence type="inferred from homology"/>
<dbReference type="SUPFAM" id="SSF161098">
    <property type="entry name" value="MetI-like"/>
    <property type="match status" value="1"/>
</dbReference>
<comment type="caution">
    <text evidence="9">The sequence shown here is derived from an EMBL/GenBank/DDBJ whole genome shotgun (WGS) entry which is preliminary data.</text>
</comment>
<dbReference type="RefSeq" id="WP_343956118.1">
    <property type="nucleotide sequence ID" value="NZ_BAAAMN010000010.1"/>
</dbReference>
<dbReference type="PROSITE" id="PS50928">
    <property type="entry name" value="ABC_TM1"/>
    <property type="match status" value="1"/>
</dbReference>
<feature type="transmembrane region" description="Helical" evidence="7">
    <location>
        <begin position="261"/>
        <end position="283"/>
    </location>
</feature>
<name>A0ABN2U475_9MICC</name>
<evidence type="ECO:0000256" key="3">
    <source>
        <dbReference type="ARBA" id="ARBA00022475"/>
    </source>
</evidence>
<evidence type="ECO:0000256" key="1">
    <source>
        <dbReference type="ARBA" id="ARBA00004651"/>
    </source>
</evidence>
<dbReference type="Gene3D" id="1.10.3720.10">
    <property type="entry name" value="MetI-like"/>
    <property type="match status" value="1"/>
</dbReference>
<feature type="transmembrane region" description="Helical" evidence="7">
    <location>
        <begin position="99"/>
        <end position="123"/>
    </location>
</feature>
<dbReference type="Pfam" id="PF00528">
    <property type="entry name" value="BPD_transp_1"/>
    <property type="match status" value="1"/>
</dbReference>
<gene>
    <name evidence="9" type="ORF">GCM10009720_06050</name>
</gene>
<dbReference type="Proteomes" id="UP001501461">
    <property type="component" value="Unassembled WGS sequence"/>
</dbReference>
<dbReference type="InterPro" id="IPR025966">
    <property type="entry name" value="OppC_N"/>
</dbReference>
<evidence type="ECO:0000259" key="8">
    <source>
        <dbReference type="PROSITE" id="PS50928"/>
    </source>
</evidence>
<dbReference type="InterPro" id="IPR050366">
    <property type="entry name" value="BP-dependent_transpt_permease"/>
</dbReference>
<keyword evidence="4 7" id="KW-0812">Transmembrane</keyword>
<reference evidence="9 10" key="1">
    <citation type="journal article" date="2019" name="Int. J. Syst. Evol. Microbiol.">
        <title>The Global Catalogue of Microorganisms (GCM) 10K type strain sequencing project: providing services to taxonomists for standard genome sequencing and annotation.</title>
        <authorList>
            <consortium name="The Broad Institute Genomics Platform"/>
            <consortium name="The Broad Institute Genome Sequencing Center for Infectious Disease"/>
            <person name="Wu L."/>
            <person name="Ma J."/>
        </authorList>
    </citation>
    <scope>NUCLEOTIDE SEQUENCE [LARGE SCALE GENOMIC DNA]</scope>
    <source>
        <strain evidence="9 10">JCM 13595</strain>
    </source>
</reference>
<organism evidence="9 10">
    <name type="scientific">Yaniella flava</name>
    <dbReference type="NCBI Taxonomy" id="287930"/>
    <lineage>
        <taxon>Bacteria</taxon>
        <taxon>Bacillati</taxon>
        <taxon>Actinomycetota</taxon>
        <taxon>Actinomycetes</taxon>
        <taxon>Micrococcales</taxon>
        <taxon>Micrococcaceae</taxon>
        <taxon>Yaniella</taxon>
    </lineage>
</organism>
<feature type="transmembrane region" description="Helical" evidence="7">
    <location>
        <begin position="27"/>
        <end position="50"/>
    </location>
</feature>
<evidence type="ECO:0000256" key="2">
    <source>
        <dbReference type="ARBA" id="ARBA00022448"/>
    </source>
</evidence>
<evidence type="ECO:0000313" key="10">
    <source>
        <dbReference type="Proteomes" id="UP001501461"/>
    </source>
</evidence>
<protein>
    <submittedName>
        <fullName evidence="9">ABC transporter permease</fullName>
    </submittedName>
</protein>
<dbReference type="EMBL" id="BAAAMN010000010">
    <property type="protein sequence ID" value="GAA2029022.1"/>
    <property type="molecule type" value="Genomic_DNA"/>
</dbReference>
<dbReference type="PANTHER" id="PTHR43386">
    <property type="entry name" value="OLIGOPEPTIDE TRANSPORT SYSTEM PERMEASE PROTEIN APPC"/>
    <property type="match status" value="1"/>
</dbReference>
<accession>A0ABN2U475</accession>
<comment type="similarity">
    <text evidence="7">Belongs to the binding-protein-dependent transport system permease family.</text>
</comment>
<sequence length="298" mass="31379">MSLLKDRTAAAQQAHPRRFRVPGNGKTLATIAAIIVGIYVLMALIGPMLVPFDPIRVDTGNRLLPPGELRDDGSIAIFGTDQVGQDVFAQTIYGARTSLLVGVGALAIQIIIGVTAGVLSGYYGGWIDTVLMRLADIQLVFPGIVLAILIASVVGPSMLNVIIVLGIGGWVTFARVTRAQVLSTKNLEYVDATRTLGARTWHILRHSILPACAMPVIVIATLDIGGVILAESALSFLGLGVPTSMGSWGGTIATGREYLGSAWWVSTVPGIFLAVLVVALGILGDHLRDRLDPNLKGA</sequence>
<keyword evidence="2 7" id="KW-0813">Transport</keyword>
<keyword evidence="5 7" id="KW-1133">Transmembrane helix</keyword>
<comment type="subcellular location">
    <subcellularLocation>
        <location evidence="1 7">Cell membrane</location>
        <topology evidence="1 7">Multi-pass membrane protein</topology>
    </subcellularLocation>
</comment>
<dbReference type="InterPro" id="IPR035906">
    <property type="entry name" value="MetI-like_sf"/>
</dbReference>
<feature type="transmembrane region" description="Helical" evidence="7">
    <location>
        <begin position="208"/>
        <end position="241"/>
    </location>
</feature>
<dbReference type="Pfam" id="PF12911">
    <property type="entry name" value="OppC_N"/>
    <property type="match status" value="1"/>
</dbReference>
<keyword evidence="10" id="KW-1185">Reference proteome</keyword>
<feature type="domain" description="ABC transmembrane type-1" evidence="8">
    <location>
        <begin position="95"/>
        <end position="284"/>
    </location>
</feature>
<evidence type="ECO:0000256" key="7">
    <source>
        <dbReference type="RuleBase" id="RU363032"/>
    </source>
</evidence>
<evidence type="ECO:0000313" key="9">
    <source>
        <dbReference type="EMBL" id="GAA2029022.1"/>
    </source>
</evidence>
<keyword evidence="6 7" id="KW-0472">Membrane</keyword>
<feature type="transmembrane region" description="Helical" evidence="7">
    <location>
        <begin position="157"/>
        <end position="176"/>
    </location>
</feature>
<evidence type="ECO:0000256" key="5">
    <source>
        <dbReference type="ARBA" id="ARBA00022989"/>
    </source>
</evidence>
<dbReference type="PANTHER" id="PTHR43386:SF1">
    <property type="entry name" value="D,D-DIPEPTIDE TRANSPORT SYSTEM PERMEASE PROTEIN DDPC-RELATED"/>
    <property type="match status" value="1"/>
</dbReference>
<dbReference type="CDD" id="cd06261">
    <property type="entry name" value="TM_PBP2"/>
    <property type="match status" value="1"/>
</dbReference>
<evidence type="ECO:0000256" key="4">
    <source>
        <dbReference type="ARBA" id="ARBA00022692"/>
    </source>
</evidence>